<dbReference type="OrthoDB" id="277199at2759"/>
<comment type="caution">
    <text evidence="4">The sequence shown here is derived from an EMBL/GenBank/DDBJ whole genome shotgun (WGS) entry which is preliminary data.</text>
</comment>
<feature type="region of interest" description="Disordered" evidence="2">
    <location>
        <begin position="1"/>
        <end position="90"/>
    </location>
</feature>
<evidence type="ECO:0000256" key="2">
    <source>
        <dbReference type="SAM" id="MobiDB-lite"/>
    </source>
</evidence>
<dbReference type="InterPro" id="IPR048517">
    <property type="entry name" value="DENR_N"/>
</dbReference>
<dbReference type="GO" id="GO:0001731">
    <property type="term" value="P:formation of translation preinitiation complex"/>
    <property type="evidence" value="ECO:0007669"/>
    <property type="project" value="TreeGrafter"/>
</dbReference>
<keyword evidence="5" id="KW-1185">Reference proteome</keyword>
<accession>A0A2C6KEX5</accession>
<dbReference type="InterPro" id="IPR036877">
    <property type="entry name" value="SUI1_dom_sf"/>
</dbReference>
<organism evidence="4 5">
    <name type="scientific">Cystoisospora suis</name>
    <dbReference type="NCBI Taxonomy" id="483139"/>
    <lineage>
        <taxon>Eukaryota</taxon>
        <taxon>Sar</taxon>
        <taxon>Alveolata</taxon>
        <taxon>Apicomplexa</taxon>
        <taxon>Conoidasida</taxon>
        <taxon>Coccidia</taxon>
        <taxon>Eucoccidiorida</taxon>
        <taxon>Eimeriorina</taxon>
        <taxon>Sarcocystidae</taxon>
        <taxon>Cystoisospora</taxon>
    </lineage>
</organism>
<feature type="region of interest" description="Disordered" evidence="2">
    <location>
        <begin position="166"/>
        <end position="203"/>
    </location>
</feature>
<dbReference type="InterPro" id="IPR050318">
    <property type="entry name" value="DENR/SUI1_TIF"/>
</dbReference>
<reference evidence="4 5" key="1">
    <citation type="journal article" date="2017" name="Int. J. Parasitol.">
        <title>The genome of the protozoan parasite Cystoisospora suis and a reverse vaccinology approach to identify vaccine candidates.</title>
        <authorList>
            <person name="Palmieri N."/>
            <person name="Shrestha A."/>
            <person name="Ruttkowski B."/>
            <person name="Beck T."/>
            <person name="Vogl C."/>
            <person name="Tomley F."/>
            <person name="Blake D.P."/>
            <person name="Joachim A."/>
        </authorList>
    </citation>
    <scope>NUCLEOTIDE SEQUENCE [LARGE SCALE GENOMIC DNA]</scope>
    <source>
        <strain evidence="4 5">Wien I</strain>
    </source>
</reference>
<evidence type="ECO:0000259" key="3">
    <source>
        <dbReference type="PROSITE" id="PS50296"/>
    </source>
</evidence>
<dbReference type="Pfam" id="PF21023">
    <property type="entry name" value="DENR_N"/>
    <property type="match status" value="1"/>
</dbReference>
<sequence>MDSVKESDASSSGEETTLSRRHQKREQMRQQQETAKARKKKTAGKPDDAQNAPADAGGSRSSPAAVTDQAAACRSKERGAGESLWEHDKQPEIAEAADVIYCAVCGMPPDFCEFGDRWSECKRWIEKHHPDLLPFACPPGTVNEEVKSTGTGDTDKELAERMLKLGVENSQGSGREGQDEGKKSGGGGKKKVEKSAKVTIQRQSRAKRKTATVITGLDLFGVKLDKAAKLFSKQYACGASVAKNVPGQPPQIEVQGDVEEEIAELIVSTFAVPKESIQLLAAK</sequence>
<evidence type="ECO:0000313" key="4">
    <source>
        <dbReference type="EMBL" id="PHJ16087.1"/>
    </source>
</evidence>
<dbReference type="VEuPathDB" id="ToxoDB:CSUI_010100"/>
<feature type="domain" description="SUI1" evidence="3">
    <location>
        <begin position="198"/>
        <end position="270"/>
    </location>
</feature>
<comment type="similarity">
    <text evidence="1">Belongs to the DENR family.</text>
</comment>
<dbReference type="GO" id="GO:0003729">
    <property type="term" value="F:mRNA binding"/>
    <property type="evidence" value="ECO:0007669"/>
    <property type="project" value="TreeGrafter"/>
</dbReference>
<dbReference type="CDD" id="cd11607">
    <property type="entry name" value="DENR_C"/>
    <property type="match status" value="1"/>
</dbReference>
<feature type="compositionally biased region" description="Basic and acidic residues" evidence="2">
    <location>
        <begin position="74"/>
        <end position="90"/>
    </location>
</feature>
<name>A0A2C6KEX5_9APIC</name>
<dbReference type="GO" id="GO:0003743">
    <property type="term" value="F:translation initiation factor activity"/>
    <property type="evidence" value="ECO:0007669"/>
    <property type="project" value="UniProtKB-KW"/>
</dbReference>
<dbReference type="Gene3D" id="3.30.780.10">
    <property type="entry name" value="SUI1-like domain"/>
    <property type="match status" value="1"/>
</dbReference>
<protein>
    <submittedName>
        <fullName evidence="4">Translation initiation factor sui1 protein</fullName>
    </submittedName>
</protein>
<dbReference type="AlphaFoldDB" id="A0A2C6KEX5"/>
<keyword evidence="4" id="KW-0648">Protein biosynthesis</keyword>
<dbReference type="PANTHER" id="PTHR12789">
    <property type="entry name" value="DENSITY-REGULATED PROTEIN HOMOLOG"/>
    <property type="match status" value="1"/>
</dbReference>
<dbReference type="PROSITE" id="PS50296">
    <property type="entry name" value="SUI1"/>
    <property type="match status" value="1"/>
</dbReference>
<dbReference type="GO" id="GO:0002188">
    <property type="term" value="P:translation reinitiation"/>
    <property type="evidence" value="ECO:0007669"/>
    <property type="project" value="TreeGrafter"/>
</dbReference>
<dbReference type="Pfam" id="PF01253">
    <property type="entry name" value="SUI1"/>
    <property type="match status" value="1"/>
</dbReference>
<keyword evidence="4" id="KW-0396">Initiation factor</keyword>
<gene>
    <name evidence="4" type="ORF">CSUI_010100</name>
</gene>
<dbReference type="PANTHER" id="PTHR12789:SF0">
    <property type="entry name" value="DENSITY-REGULATED PROTEIN"/>
    <property type="match status" value="1"/>
</dbReference>
<dbReference type="SUPFAM" id="SSF55159">
    <property type="entry name" value="eIF1-like"/>
    <property type="match status" value="1"/>
</dbReference>
<dbReference type="Proteomes" id="UP000221165">
    <property type="component" value="Unassembled WGS sequence"/>
</dbReference>
<dbReference type="GeneID" id="94433416"/>
<dbReference type="InterPro" id="IPR046447">
    <property type="entry name" value="DENR_C"/>
</dbReference>
<dbReference type="InterPro" id="IPR001950">
    <property type="entry name" value="SUI1"/>
</dbReference>
<evidence type="ECO:0000313" key="5">
    <source>
        <dbReference type="Proteomes" id="UP000221165"/>
    </source>
</evidence>
<proteinExistence type="inferred from homology"/>
<dbReference type="RefSeq" id="XP_067917819.1">
    <property type="nucleotide sequence ID" value="XM_068070205.1"/>
</dbReference>
<evidence type="ECO:0000256" key="1">
    <source>
        <dbReference type="ARBA" id="ARBA00007514"/>
    </source>
</evidence>
<dbReference type="EMBL" id="MIGC01006653">
    <property type="protein sequence ID" value="PHJ16087.1"/>
    <property type="molecule type" value="Genomic_DNA"/>
</dbReference>